<gene>
    <name evidence="1" type="ORF">RRSL_04446</name>
</gene>
<dbReference type="Proteomes" id="UP000005933">
    <property type="component" value="Unassembled WGS sequence"/>
</dbReference>
<protein>
    <submittedName>
        <fullName evidence="1">Uncharacterized protein</fullName>
    </submittedName>
</protein>
<reference evidence="1 2" key="1">
    <citation type="journal article" date="2006" name="Mol. Plant Microbe Interact.">
        <title>Identification of open reading frames unique to a select agent: Ralstonia solanacearum race 3 biovar 2.</title>
        <authorList>
            <person name="Gabriel D.W."/>
            <person name="Allen C."/>
            <person name="Schell M."/>
            <person name="Denny T.P."/>
            <person name="Greenberg J.T."/>
            <person name="Duan Y.P."/>
            <person name="Flores-Cruz Z."/>
            <person name="Huang Q."/>
            <person name="Clifford J.M."/>
            <person name="Presting G."/>
            <person name="Gonzalez E.T."/>
            <person name="Reddy J."/>
            <person name="Elphinstone J."/>
            <person name="Swanson J."/>
            <person name="Yao J."/>
            <person name="Mulholland V."/>
            <person name="Liu L."/>
            <person name="Farmerie W."/>
            <person name="Patnaikuni M."/>
            <person name="Balogh B."/>
            <person name="Norman D."/>
            <person name="Alvarez A."/>
            <person name="Castillo J.A."/>
            <person name="Jones J."/>
            <person name="Saddler G."/>
            <person name="Walunas T."/>
            <person name="Zhukov A."/>
            <person name="Mikhailova N."/>
        </authorList>
    </citation>
    <scope>NUCLEOTIDE SEQUENCE [LARGE SCALE GENOMIC DNA]</scope>
    <source>
        <strain evidence="1 2">UW551</strain>
    </source>
</reference>
<proteinExistence type="predicted"/>
<sequence length="283" mass="30865">MPAVFVIGLFKSLQRKFDADCGRNGIEGRSILVGIGAEGTLTLLPIEKDAVYAFRAYIDSLDHYTDAHVIVLPYAPIPADLEVELGTVAEMGGVIIRVAAGQDGWPLLGKKQKPDTTIINDAYARLRQELPVSQQQGTPPPSEYFRLVAEANPQIIFATGVLATCDTVADHRYDFLRSAVDALVEFAMDGAGGRIDAFFRARGFDHAQTGGITITLEVLDGTNTIHRGTSNTHLSQGRKTTPQGAARLYYQVFTHQGLTYVVVLYAGPHPDRDVRWTYTLSTA</sequence>
<name>A0AB33VK26_RALSU</name>
<dbReference type="AlphaFoldDB" id="A0AB33VK26"/>
<comment type="caution">
    <text evidence="1">The sequence shown here is derived from an EMBL/GenBank/DDBJ whole genome shotgun (WGS) entry which is preliminary data.</text>
</comment>
<organism evidence="1 2">
    <name type="scientific">Ralstonia solanacearum (strain UW551)</name>
    <dbReference type="NCBI Taxonomy" id="342110"/>
    <lineage>
        <taxon>Bacteria</taxon>
        <taxon>Pseudomonadati</taxon>
        <taxon>Pseudomonadota</taxon>
        <taxon>Betaproteobacteria</taxon>
        <taxon>Burkholderiales</taxon>
        <taxon>Burkholderiaceae</taxon>
        <taxon>Ralstonia</taxon>
        <taxon>Ralstonia solanacearum species complex</taxon>
    </lineage>
</organism>
<evidence type="ECO:0000313" key="1">
    <source>
        <dbReference type="EMBL" id="EAP74591.1"/>
    </source>
</evidence>
<dbReference type="RefSeq" id="WP_004376667.1">
    <property type="nucleotide sequence ID" value="NZ_AAKL01000002.1"/>
</dbReference>
<dbReference type="EMBL" id="AAKL01000002">
    <property type="protein sequence ID" value="EAP74591.1"/>
    <property type="molecule type" value="Genomic_DNA"/>
</dbReference>
<accession>A0AB33VK26</accession>
<evidence type="ECO:0000313" key="2">
    <source>
        <dbReference type="Proteomes" id="UP000005933"/>
    </source>
</evidence>